<evidence type="ECO:0000256" key="1">
    <source>
        <dbReference type="ARBA" id="ARBA00022490"/>
    </source>
</evidence>
<dbReference type="PANTHER" id="PTHR30008:SF0">
    <property type="entry name" value="EXODEOXYRIBONUCLEASE 7 LARGE SUBUNIT"/>
    <property type="match status" value="1"/>
</dbReference>
<feature type="domain" description="Exonuclease VII large subunit C-terminal" evidence="6">
    <location>
        <begin position="126"/>
        <end position="463"/>
    </location>
</feature>
<name>A0A3B1C7R8_9ZZZZ</name>
<keyword evidence="4" id="KW-0269">Exonuclease</keyword>
<dbReference type="GO" id="GO:0003676">
    <property type="term" value="F:nucleic acid binding"/>
    <property type="evidence" value="ECO:0007669"/>
    <property type="project" value="InterPro"/>
</dbReference>
<feature type="domain" description="OB-fold nucleic acid binding" evidence="7">
    <location>
        <begin position="10"/>
        <end position="103"/>
    </location>
</feature>
<dbReference type="AlphaFoldDB" id="A0A3B1C7R8"/>
<dbReference type="EMBL" id="UOGE01000050">
    <property type="protein sequence ID" value="VAX19948.1"/>
    <property type="molecule type" value="Genomic_DNA"/>
</dbReference>
<dbReference type="Pfam" id="PF02601">
    <property type="entry name" value="Exonuc_VII_L"/>
    <property type="match status" value="1"/>
</dbReference>
<protein>
    <submittedName>
        <fullName evidence="8">Exodeoxyribonuclease VII large subunit</fullName>
        <ecNumber evidence="8">3.1.11.6</ecNumber>
    </submittedName>
</protein>
<evidence type="ECO:0000259" key="6">
    <source>
        <dbReference type="Pfam" id="PF02601"/>
    </source>
</evidence>
<keyword evidence="1" id="KW-0963">Cytoplasm</keyword>
<evidence type="ECO:0000256" key="4">
    <source>
        <dbReference type="ARBA" id="ARBA00022839"/>
    </source>
</evidence>
<dbReference type="InterPro" id="IPR003753">
    <property type="entry name" value="Exonuc_VII_L"/>
</dbReference>
<dbReference type="EC" id="3.1.11.6" evidence="8"/>
<accession>A0A3B1C7R8</accession>
<dbReference type="GO" id="GO:0006308">
    <property type="term" value="P:DNA catabolic process"/>
    <property type="evidence" value="ECO:0007669"/>
    <property type="project" value="InterPro"/>
</dbReference>
<evidence type="ECO:0000259" key="7">
    <source>
        <dbReference type="Pfam" id="PF13742"/>
    </source>
</evidence>
<reference evidence="8" key="1">
    <citation type="submission" date="2018-06" db="EMBL/GenBank/DDBJ databases">
        <authorList>
            <person name="Zhirakovskaya E."/>
        </authorList>
    </citation>
    <scope>NUCLEOTIDE SEQUENCE</scope>
</reference>
<evidence type="ECO:0000256" key="5">
    <source>
        <dbReference type="SAM" id="MobiDB-lite"/>
    </source>
</evidence>
<dbReference type="NCBIfam" id="TIGR00237">
    <property type="entry name" value="xseA"/>
    <property type="match status" value="1"/>
</dbReference>
<evidence type="ECO:0000313" key="8">
    <source>
        <dbReference type="EMBL" id="VAX19948.1"/>
    </source>
</evidence>
<dbReference type="HAMAP" id="MF_00378">
    <property type="entry name" value="Exonuc_7_L"/>
    <property type="match status" value="1"/>
</dbReference>
<gene>
    <name evidence="8" type="ORF">MNBD_NITROSPINAE02-1368</name>
</gene>
<sequence length="477" mass="52816">MPDEKDRKVYSVSELTRSVKTMLESGFSSVLVEGEISKYTVVASGHAYFSIKDEKSVVDAVMWKGKNALLQFTPKPGDKVLIRCKPTIYEPQSRYQIVVDSMEPKGLGALQAAFDELKKKLIEEGLFDKKHKKPLPYISWSVGIVTSPTGAVIQDMIRTLSRRFPGIRIVLAPVPVQGDGAAEKIGAAIRAFNRYGKVDVIIVGRGGGSLEDLWAFNQEVLARAIFESEIPVVSAVGHETDFTIADFVADLRASTPTGAAEQVAPVRAEVEERIDRLFSGLCDKVRDMTESRAQLVDDYGERIFRGVSTLTAHTKERMAGAIRHLGALTPKARFLNMESRFDQLSKELVKSLARMRETKKTEATALEKRLRTIKPASWIVSYRKKVDQTMEMMTNRAATRMTQLANGANLLEGRLNAISPLAVLERGYSIVTSPDERKIYKSVDELKAGQKVKIRMSDGSTGATVHGKGTSKQEDLF</sequence>
<proteinExistence type="inferred from homology"/>
<dbReference type="CDD" id="cd04489">
    <property type="entry name" value="ExoVII_LU_OBF"/>
    <property type="match status" value="1"/>
</dbReference>
<keyword evidence="3 8" id="KW-0378">Hydrolase</keyword>
<dbReference type="GO" id="GO:0009318">
    <property type="term" value="C:exodeoxyribonuclease VII complex"/>
    <property type="evidence" value="ECO:0007669"/>
    <property type="project" value="InterPro"/>
</dbReference>
<evidence type="ECO:0000256" key="3">
    <source>
        <dbReference type="ARBA" id="ARBA00022801"/>
    </source>
</evidence>
<dbReference type="PANTHER" id="PTHR30008">
    <property type="entry name" value="EXODEOXYRIBONUCLEASE 7 LARGE SUBUNIT"/>
    <property type="match status" value="1"/>
</dbReference>
<dbReference type="GO" id="GO:0008855">
    <property type="term" value="F:exodeoxyribonuclease VII activity"/>
    <property type="evidence" value="ECO:0007669"/>
    <property type="project" value="UniProtKB-EC"/>
</dbReference>
<dbReference type="InterPro" id="IPR020579">
    <property type="entry name" value="Exonuc_VII_lsu_C"/>
</dbReference>
<keyword evidence="2" id="KW-0540">Nuclease</keyword>
<evidence type="ECO:0000256" key="2">
    <source>
        <dbReference type="ARBA" id="ARBA00022722"/>
    </source>
</evidence>
<feature type="region of interest" description="Disordered" evidence="5">
    <location>
        <begin position="456"/>
        <end position="477"/>
    </location>
</feature>
<dbReference type="Pfam" id="PF13742">
    <property type="entry name" value="tRNA_anti_2"/>
    <property type="match status" value="1"/>
</dbReference>
<dbReference type="InterPro" id="IPR025824">
    <property type="entry name" value="OB-fold_nuc-bd_dom"/>
</dbReference>
<organism evidence="8">
    <name type="scientific">hydrothermal vent metagenome</name>
    <dbReference type="NCBI Taxonomy" id="652676"/>
    <lineage>
        <taxon>unclassified sequences</taxon>
        <taxon>metagenomes</taxon>
        <taxon>ecological metagenomes</taxon>
    </lineage>
</organism>